<dbReference type="InterPro" id="IPR018490">
    <property type="entry name" value="cNMP-bd_dom_sf"/>
</dbReference>
<dbReference type="InterPro" id="IPR018488">
    <property type="entry name" value="cNMP-bd_CS"/>
</dbReference>
<dbReference type="AlphaFoldDB" id="A0A521FMW0"/>
<organism evidence="2 3">
    <name type="scientific">Geodermatophilus aquaeductus</name>
    <dbReference type="NCBI Taxonomy" id="1564161"/>
    <lineage>
        <taxon>Bacteria</taxon>
        <taxon>Bacillati</taxon>
        <taxon>Actinomycetota</taxon>
        <taxon>Actinomycetes</taxon>
        <taxon>Geodermatophilales</taxon>
        <taxon>Geodermatophilaceae</taxon>
        <taxon>Geodermatophilus</taxon>
    </lineage>
</organism>
<evidence type="ECO:0000313" key="2">
    <source>
        <dbReference type="EMBL" id="SMO96920.1"/>
    </source>
</evidence>
<sequence>MPRVDAEQLVGIRAFCPFRLVADEDLEQLGRETATSVVAAGATLFEQGDPADGVSAVLEGGVEIVTGGRVIATLGPGSLLGELSVFVPSASRTATARASSPVRMVTWRAADVRARLARHERLATSIVADMAFVLAERLDRRTQDVVSLLRAAGTRLPVSELERFRSRAVE</sequence>
<dbReference type="SUPFAM" id="SSF51206">
    <property type="entry name" value="cAMP-binding domain-like"/>
    <property type="match status" value="1"/>
</dbReference>
<dbReference type="PANTHER" id="PTHR24567:SF74">
    <property type="entry name" value="HTH-TYPE TRANSCRIPTIONAL REGULATOR ARCR"/>
    <property type="match status" value="1"/>
</dbReference>
<accession>A0A521FMW0</accession>
<dbReference type="GO" id="GO:0005829">
    <property type="term" value="C:cytosol"/>
    <property type="evidence" value="ECO:0007669"/>
    <property type="project" value="TreeGrafter"/>
</dbReference>
<dbReference type="Gene3D" id="2.60.120.10">
    <property type="entry name" value="Jelly Rolls"/>
    <property type="match status" value="1"/>
</dbReference>
<dbReference type="PANTHER" id="PTHR24567">
    <property type="entry name" value="CRP FAMILY TRANSCRIPTIONAL REGULATORY PROTEIN"/>
    <property type="match status" value="1"/>
</dbReference>
<evidence type="ECO:0000259" key="1">
    <source>
        <dbReference type="PROSITE" id="PS50042"/>
    </source>
</evidence>
<dbReference type="InterPro" id="IPR000595">
    <property type="entry name" value="cNMP-bd_dom"/>
</dbReference>
<feature type="domain" description="Cyclic nucleotide-binding" evidence="1">
    <location>
        <begin position="17"/>
        <end position="104"/>
    </location>
</feature>
<proteinExistence type="predicted"/>
<gene>
    <name evidence="2" type="ORF">SAMN06273567_110139</name>
</gene>
<reference evidence="2 3" key="1">
    <citation type="submission" date="2017-05" db="EMBL/GenBank/DDBJ databases">
        <authorList>
            <person name="Varghese N."/>
            <person name="Submissions S."/>
        </authorList>
    </citation>
    <scope>NUCLEOTIDE SEQUENCE [LARGE SCALE GENOMIC DNA]</scope>
    <source>
        <strain evidence="2 3">DSM 46834</strain>
    </source>
</reference>
<dbReference type="GO" id="GO:0003700">
    <property type="term" value="F:DNA-binding transcription factor activity"/>
    <property type="evidence" value="ECO:0007669"/>
    <property type="project" value="TreeGrafter"/>
</dbReference>
<dbReference type="PROSITE" id="PS00889">
    <property type="entry name" value="CNMP_BINDING_2"/>
    <property type="match status" value="1"/>
</dbReference>
<protein>
    <submittedName>
        <fullName evidence="2">Cyclic nucleotide-binding domain-containing protein</fullName>
    </submittedName>
</protein>
<dbReference type="SMART" id="SM00100">
    <property type="entry name" value="cNMP"/>
    <property type="match status" value="1"/>
</dbReference>
<dbReference type="CDD" id="cd00038">
    <property type="entry name" value="CAP_ED"/>
    <property type="match status" value="1"/>
</dbReference>
<dbReference type="Proteomes" id="UP000317484">
    <property type="component" value="Unassembled WGS sequence"/>
</dbReference>
<dbReference type="InterPro" id="IPR014710">
    <property type="entry name" value="RmlC-like_jellyroll"/>
</dbReference>
<keyword evidence="3" id="KW-1185">Reference proteome</keyword>
<name>A0A521FMW0_9ACTN</name>
<dbReference type="PROSITE" id="PS50042">
    <property type="entry name" value="CNMP_BINDING_3"/>
    <property type="match status" value="1"/>
</dbReference>
<evidence type="ECO:0000313" key="3">
    <source>
        <dbReference type="Proteomes" id="UP000317484"/>
    </source>
</evidence>
<dbReference type="EMBL" id="FXTJ01000010">
    <property type="protein sequence ID" value="SMO96920.1"/>
    <property type="molecule type" value="Genomic_DNA"/>
</dbReference>
<dbReference type="Pfam" id="PF00027">
    <property type="entry name" value="cNMP_binding"/>
    <property type="match status" value="1"/>
</dbReference>
<dbReference type="InterPro" id="IPR050397">
    <property type="entry name" value="Env_Response_Regulators"/>
</dbReference>